<feature type="transmembrane region" description="Helical" evidence="2">
    <location>
        <begin position="350"/>
        <end position="369"/>
    </location>
</feature>
<feature type="transmembrane region" description="Helical" evidence="2">
    <location>
        <begin position="600"/>
        <end position="619"/>
    </location>
</feature>
<organism evidence="3 4">
    <name type="scientific">Nakamurella leprariae</name>
    <dbReference type="NCBI Taxonomy" id="2803911"/>
    <lineage>
        <taxon>Bacteria</taxon>
        <taxon>Bacillati</taxon>
        <taxon>Actinomycetota</taxon>
        <taxon>Actinomycetes</taxon>
        <taxon>Nakamurellales</taxon>
        <taxon>Nakamurellaceae</taxon>
        <taxon>Nakamurella</taxon>
    </lineage>
</organism>
<feature type="transmembrane region" description="Helical" evidence="2">
    <location>
        <begin position="441"/>
        <end position="458"/>
    </location>
</feature>
<feature type="transmembrane region" description="Helical" evidence="2">
    <location>
        <begin position="296"/>
        <end position="315"/>
    </location>
</feature>
<keyword evidence="2" id="KW-0812">Transmembrane</keyword>
<feature type="transmembrane region" description="Helical" evidence="2">
    <location>
        <begin position="156"/>
        <end position="172"/>
    </location>
</feature>
<evidence type="ECO:0000313" key="4">
    <source>
        <dbReference type="Proteomes" id="UP000663792"/>
    </source>
</evidence>
<feature type="transmembrane region" description="Helical" evidence="2">
    <location>
        <begin position="85"/>
        <end position="112"/>
    </location>
</feature>
<feature type="transmembrane region" description="Helical" evidence="2">
    <location>
        <begin position="218"/>
        <end position="238"/>
    </location>
</feature>
<keyword evidence="2" id="KW-0472">Membrane</keyword>
<feature type="transmembrane region" description="Helical" evidence="2">
    <location>
        <begin position="118"/>
        <end position="135"/>
    </location>
</feature>
<dbReference type="Proteomes" id="UP000663792">
    <property type="component" value="Unassembled WGS sequence"/>
</dbReference>
<feature type="transmembrane region" description="Helical" evidence="2">
    <location>
        <begin position="32"/>
        <end position="51"/>
    </location>
</feature>
<evidence type="ECO:0000256" key="2">
    <source>
        <dbReference type="SAM" id="Phobius"/>
    </source>
</evidence>
<sequence length="750" mass="80005">MVTDTRTGARGVDRTTPDDRPEPGPLGPRRELVRAALVGAALLAALVPLIASVDVAFTGRAVLATLFMIGVPGVPVALAFRLPSALLTTALAVATSFCVHIVMATIGIYSGWWHPVGAAWITAAIGLAVTPLAWWRHAAGRRWARPTLAALLPPDRLVGLAGLAVAAGLWWWETRRIPLDDSGALGLLPELSWRYVLALLVLAAVVAFALVRRRIDHVVLTVAAALLALIAFATVAVTDGNGSVPVGWVHVGFIQYISDNGDVPASFDARFSWPGFFAAAAELVTLGGLRDASGLLVLASPVYNVLAIPALLVIGRFVTRSWRWSWVAVFIYLLANWYQQDYFSPQATALVSYLAVIATLLWLLDGAGVPRLTGGFGSRIRQAVTRLPGLPPWVSPRTGQALGLLLAFVIAGLTVGHQLTPINLIFCLAGFAVCGLIRYRMLWLIAGLALAGWFSYGATDFWFGHLRGIVSEVGAVGNALDSSVSGRLTGNATYQQAQYVRIAWSGLLFLVGGVGAWLLRRRREALLLAGLACAPFGLLAVQSYGGEVIIRCFLYATPVLAALAAVALRGGVRALGRVGARRSAGGTVTHSPATARRSRIVWAVVSVPVLLVAALVLTFTRGLNVSFERTPPAQVAVGHELYQRAQPGDSIALGYGTGLSPSLDITEIRVRWFTPLLCEGEPALACLGDDPPRFVVVTITQQQYANLSQGLPEGEMWRFADELVASGVYQKVISDGDAWLLERRTEVTPA</sequence>
<dbReference type="AlphaFoldDB" id="A0A938YBV0"/>
<feature type="region of interest" description="Disordered" evidence="1">
    <location>
        <begin position="1"/>
        <end position="26"/>
    </location>
</feature>
<dbReference type="RefSeq" id="WP_205259698.1">
    <property type="nucleotide sequence ID" value="NZ_JAERWK010000008.1"/>
</dbReference>
<feature type="transmembrane region" description="Helical" evidence="2">
    <location>
        <begin position="57"/>
        <end position="78"/>
    </location>
</feature>
<accession>A0A938YBV0</accession>
<feature type="transmembrane region" description="Helical" evidence="2">
    <location>
        <begin position="499"/>
        <end position="518"/>
    </location>
</feature>
<feature type="transmembrane region" description="Helical" evidence="2">
    <location>
        <begin position="401"/>
        <end position="434"/>
    </location>
</feature>
<keyword evidence="2" id="KW-1133">Transmembrane helix</keyword>
<name>A0A938YBV0_9ACTN</name>
<feature type="transmembrane region" description="Helical" evidence="2">
    <location>
        <begin position="548"/>
        <end position="568"/>
    </location>
</feature>
<evidence type="ECO:0000256" key="1">
    <source>
        <dbReference type="SAM" id="MobiDB-lite"/>
    </source>
</evidence>
<protein>
    <submittedName>
        <fullName evidence="3">Uncharacterized protein</fullName>
    </submittedName>
</protein>
<proteinExistence type="predicted"/>
<dbReference type="EMBL" id="JAERWK010000008">
    <property type="protein sequence ID" value="MBM9466731.1"/>
    <property type="molecule type" value="Genomic_DNA"/>
</dbReference>
<feature type="transmembrane region" description="Helical" evidence="2">
    <location>
        <begin position="192"/>
        <end position="211"/>
    </location>
</feature>
<comment type="caution">
    <text evidence="3">The sequence shown here is derived from an EMBL/GenBank/DDBJ whole genome shotgun (WGS) entry which is preliminary data.</text>
</comment>
<feature type="compositionally biased region" description="Basic and acidic residues" evidence="1">
    <location>
        <begin position="11"/>
        <end position="26"/>
    </location>
</feature>
<feature type="transmembrane region" description="Helical" evidence="2">
    <location>
        <begin position="321"/>
        <end position="338"/>
    </location>
</feature>
<feature type="transmembrane region" description="Helical" evidence="2">
    <location>
        <begin position="525"/>
        <end position="542"/>
    </location>
</feature>
<gene>
    <name evidence="3" type="ORF">JL106_05470</name>
</gene>
<reference evidence="3" key="1">
    <citation type="submission" date="2021-01" db="EMBL/GenBank/DDBJ databases">
        <title>YIM 132084 draft genome.</title>
        <authorList>
            <person name="An D."/>
        </authorList>
    </citation>
    <scope>NUCLEOTIDE SEQUENCE</scope>
    <source>
        <strain evidence="3">YIM 132084</strain>
    </source>
</reference>
<keyword evidence="4" id="KW-1185">Reference proteome</keyword>
<evidence type="ECO:0000313" key="3">
    <source>
        <dbReference type="EMBL" id="MBM9466731.1"/>
    </source>
</evidence>